<gene>
    <name evidence="1" type="ORF">MED297_15500</name>
</gene>
<accession>A4BIM4</accession>
<keyword evidence="2" id="KW-1185">Reference proteome</keyword>
<dbReference type="EMBL" id="AAOE01000027">
    <property type="protein sequence ID" value="EAR07988.1"/>
    <property type="molecule type" value="Genomic_DNA"/>
</dbReference>
<evidence type="ECO:0000313" key="1">
    <source>
        <dbReference type="EMBL" id="EAR07988.1"/>
    </source>
</evidence>
<sequence>MARRSLLHLAGSQSEFATHVPKLLQWLYTGFFKAISQMKLHLNNS</sequence>
<dbReference type="STRING" id="314283.MED297_15500"/>
<dbReference type="Proteomes" id="UP000005953">
    <property type="component" value="Unassembled WGS sequence"/>
</dbReference>
<comment type="caution">
    <text evidence="1">The sequence shown here is derived from an EMBL/GenBank/DDBJ whole genome shotgun (WGS) entry which is preliminary data.</text>
</comment>
<evidence type="ECO:0000313" key="2">
    <source>
        <dbReference type="Proteomes" id="UP000005953"/>
    </source>
</evidence>
<name>A4BIM4_9GAMM</name>
<dbReference type="HOGENOM" id="CLU_3204379_0_0_6"/>
<proteinExistence type="predicted"/>
<protein>
    <submittedName>
        <fullName evidence="1">Uncharacterized protein</fullName>
    </submittedName>
</protein>
<organism evidence="1 2">
    <name type="scientific">Reinekea blandensis MED297</name>
    <dbReference type="NCBI Taxonomy" id="314283"/>
    <lineage>
        <taxon>Bacteria</taxon>
        <taxon>Pseudomonadati</taxon>
        <taxon>Pseudomonadota</taxon>
        <taxon>Gammaproteobacteria</taxon>
        <taxon>Oceanospirillales</taxon>
        <taxon>Saccharospirillaceae</taxon>
        <taxon>Reinekea</taxon>
    </lineage>
</organism>
<dbReference type="AlphaFoldDB" id="A4BIM4"/>
<reference evidence="1 2" key="1">
    <citation type="submission" date="2006-02" db="EMBL/GenBank/DDBJ databases">
        <authorList>
            <person name="Pinhassi J."/>
            <person name="Pedros-Alio C."/>
            <person name="Ferriera S."/>
            <person name="Johnson J."/>
            <person name="Kravitz S."/>
            <person name="Halpern A."/>
            <person name="Remington K."/>
            <person name="Beeson K."/>
            <person name="Tran B."/>
            <person name="Rogers Y.-H."/>
            <person name="Friedman R."/>
            <person name="Venter J.C."/>
        </authorList>
    </citation>
    <scope>NUCLEOTIDE SEQUENCE [LARGE SCALE GENOMIC DNA]</scope>
    <source>
        <strain evidence="1 2">MED297</strain>
    </source>
</reference>